<keyword evidence="1" id="KW-0472">Membrane</keyword>
<dbReference type="Proteomes" id="UP001320159">
    <property type="component" value="Unassembled WGS sequence"/>
</dbReference>
<keyword evidence="3" id="KW-1185">Reference proteome</keyword>
<feature type="transmembrane region" description="Helical" evidence="1">
    <location>
        <begin position="57"/>
        <end position="79"/>
    </location>
</feature>
<dbReference type="AlphaFoldDB" id="A0AAP2W601"/>
<sequence length="81" mass="8723">MSAFTRFMAVIIGIIILTILAVDYLAFHGDYLLSPATGGVAVSLLDSAATLFEGEGALYFTFLIVCMFIGVMAIMYKFVKG</sequence>
<reference evidence="2 3" key="1">
    <citation type="submission" date="2017-11" db="EMBL/GenBank/DDBJ databases">
        <title>Isolation and Characterization of Family Methanocellaceae Species from Potential Methane Hydrate Area Offshore Southwestern Taiwan.</title>
        <authorList>
            <person name="Zhang W.-L."/>
            <person name="Chen W.-C."/>
            <person name="Lai M.-C."/>
            <person name="Chen S.-C."/>
        </authorList>
    </citation>
    <scope>NUCLEOTIDE SEQUENCE [LARGE SCALE GENOMIC DNA]</scope>
    <source>
        <strain evidence="2 3">CWC-04</strain>
    </source>
</reference>
<dbReference type="EMBL" id="PGCK01000001">
    <property type="protein sequence ID" value="MCD1293606.1"/>
    <property type="molecule type" value="Genomic_DNA"/>
</dbReference>
<proteinExistence type="predicted"/>
<evidence type="ECO:0000313" key="3">
    <source>
        <dbReference type="Proteomes" id="UP001320159"/>
    </source>
</evidence>
<dbReference type="RefSeq" id="WP_230739647.1">
    <property type="nucleotide sequence ID" value="NZ_PGCK01000001.1"/>
</dbReference>
<protein>
    <submittedName>
        <fullName evidence="2">Uncharacterized protein</fullName>
    </submittedName>
</protein>
<comment type="caution">
    <text evidence="2">The sequence shown here is derived from an EMBL/GenBank/DDBJ whole genome shotgun (WGS) entry which is preliminary data.</text>
</comment>
<name>A0AAP2W601_9EURY</name>
<gene>
    <name evidence="2" type="ORF">CUJ83_01160</name>
</gene>
<evidence type="ECO:0000313" key="2">
    <source>
        <dbReference type="EMBL" id="MCD1293606.1"/>
    </source>
</evidence>
<organism evidence="2 3">
    <name type="scientific">Methanooceanicella nereidis</name>
    <dbReference type="NCBI Taxonomy" id="2052831"/>
    <lineage>
        <taxon>Archaea</taxon>
        <taxon>Methanobacteriati</taxon>
        <taxon>Methanobacteriota</taxon>
        <taxon>Stenosarchaea group</taxon>
        <taxon>Methanomicrobia</taxon>
        <taxon>Methanocellales</taxon>
        <taxon>Methanocellaceae</taxon>
        <taxon>Methanooceanicella</taxon>
    </lineage>
</organism>
<accession>A0AAP2W601</accession>
<keyword evidence="1" id="KW-0812">Transmembrane</keyword>
<keyword evidence="1" id="KW-1133">Transmembrane helix</keyword>
<feature type="transmembrane region" description="Helical" evidence="1">
    <location>
        <begin position="7"/>
        <end position="27"/>
    </location>
</feature>
<evidence type="ECO:0000256" key="1">
    <source>
        <dbReference type="SAM" id="Phobius"/>
    </source>
</evidence>